<evidence type="ECO:0000313" key="2">
    <source>
        <dbReference type="EMBL" id="MEQ2249830.1"/>
    </source>
</evidence>
<gene>
    <name evidence="2" type="ORF">ILYODFUR_033508</name>
</gene>
<name>A0ABV0UZK0_9TELE</name>
<dbReference type="Proteomes" id="UP001482620">
    <property type="component" value="Unassembled WGS sequence"/>
</dbReference>
<reference evidence="2 3" key="1">
    <citation type="submission" date="2021-06" db="EMBL/GenBank/DDBJ databases">
        <authorList>
            <person name="Palmer J.M."/>
        </authorList>
    </citation>
    <scope>NUCLEOTIDE SEQUENCE [LARGE SCALE GENOMIC DNA]</scope>
    <source>
        <strain evidence="3">if_2019</strain>
        <tissue evidence="2">Muscle</tissue>
    </source>
</reference>
<protein>
    <recommendedName>
        <fullName evidence="4">Secreted protein</fullName>
    </recommendedName>
</protein>
<proteinExistence type="predicted"/>
<evidence type="ECO:0000313" key="3">
    <source>
        <dbReference type="Proteomes" id="UP001482620"/>
    </source>
</evidence>
<keyword evidence="3" id="KW-1185">Reference proteome</keyword>
<evidence type="ECO:0008006" key="4">
    <source>
        <dbReference type="Google" id="ProtNLM"/>
    </source>
</evidence>
<keyword evidence="1" id="KW-0732">Signal</keyword>
<feature type="chain" id="PRO_5045846312" description="Secreted protein" evidence="1">
    <location>
        <begin position="22"/>
        <end position="110"/>
    </location>
</feature>
<comment type="caution">
    <text evidence="2">The sequence shown here is derived from an EMBL/GenBank/DDBJ whole genome shotgun (WGS) entry which is preliminary data.</text>
</comment>
<dbReference type="EMBL" id="JAHRIQ010086823">
    <property type="protein sequence ID" value="MEQ2249830.1"/>
    <property type="molecule type" value="Genomic_DNA"/>
</dbReference>
<sequence>MPHRHMLFFLPLNGFLTQFWWYHLGHMSHPTCIGKKRPNPCDEINIDTPINLPLKFVLTTCLSTYQMSLSGFVFKCTVQTKSLDTPSHSKSCLYFHDYEYCSFTLKASKL</sequence>
<organism evidence="2 3">
    <name type="scientific">Ilyodon furcidens</name>
    <name type="common">goldbreast splitfin</name>
    <dbReference type="NCBI Taxonomy" id="33524"/>
    <lineage>
        <taxon>Eukaryota</taxon>
        <taxon>Metazoa</taxon>
        <taxon>Chordata</taxon>
        <taxon>Craniata</taxon>
        <taxon>Vertebrata</taxon>
        <taxon>Euteleostomi</taxon>
        <taxon>Actinopterygii</taxon>
        <taxon>Neopterygii</taxon>
        <taxon>Teleostei</taxon>
        <taxon>Neoteleostei</taxon>
        <taxon>Acanthomorphata</taxon>
        <taxon>Ovalentaria</taxon>
        <taxon>Atherinomorphae</taxon>
        <taxon>Cyprinodontiformes</taxon>
        <taxon>Goodeidae</taxon>
        <taxon>Ilyodon</taxon>
    </lineage>
</organism>
<evidence type="ECO:0000256" key="1">
    <source>
        <dbReference type="SAM" id="SignalP"/>
    </source>
</evidence>
<feature type="signal peptide" evidence="1">
    <location>
        <begin position="1"/>
        <end position="21"/>
    </location>
</feature>
<accession>A0ABV0UZK0</accession>